<dbReference type="NCBIfam" id="NF004539">
    <property type="entry name" value="PRK05888.1-5"/>
    <property type="match status" value="1"/>
</dbReference>
<feature type="binding site" evidence="13">
    <location>
        <position position="102"/>
    </location>
    <ligand>
        <name>[4Fe-4S] cluster</name>
        <dbReference type="ChEBI" id="CHEBI:49883"/>
        <label>2</label>
    </ligand>
</feature>
<organism evidence="15 16">
    <name type="scientific">Segnochrobactrum spirostomi</name>
    <dbReference type="NCBI Taxonomy" id="2608987"/>
    <lineage>
        <taxon>Bacteria</taxon>
        <taxon>Pseudomonadati</taxon>
        <taxon>Pseudomonadota</taxon>
        <taxon>Alphaproteobacteria</taxon>
        <taxon>Hyphomicrobiales</taxon>
        <taxon>Segnochrobactraceae</taxon>
        <taxon>Segnochrobactrum</taxon>
    </lineage>
</organism>
<keyword evidence="9 13" id="KW-0411">Iron-sulfur</keyword>
<feature type="binding site" evidence="13">
    <location>
        <position position="65"/>
    </location>
    <ligand>
        <name>[4Fe-4S] cluster</name>
        <dbReference type="ChEBI" id="CHEBI:49883"/>
        <label>1</label>
    </ligand>
</feature>
<keyword evidence="16" id="KW-1185">Reference proteome</keyword>
<feature type="binding site" evidence="13">
    <location>
        <position position="112"/>
    </location>
    <ligand>
        <name>[4Fe-4S] cluster</name>
        <dbReference type="ChEBI" id="CHEBI:49883"/>
        <label>1</label>
    </ligand>
</feature>
<evidence type="ECO:0000256" key="4">
    <source>
        <dbReference type="ARBA" id="ARBA00022719"/>
    </source>
</evidence>
<dbReference type="GO" id="GO:0005886">
    <property type="term" value="C:plasma membrane"/>
    <property type="evidence" value="ECO:0007669"/>
    <property type="project" value="UniProtKB-SubCell"/>
</dbReference>
<evidence type="ECO:0000256" key="3">
    <source>
        <dbReference type="ARBA" id="ARBA00022485"/>
    </source>
</evidence>
<comment type="cofactor">
    <cofactor evidence="13">
        <name>[4Fe-4S] cluster</name>
        <dbReference type="ChEBI" id="CHEBI:49883"/>
    </cofactor>
    <text evidence="13">Binds 2 [4Fe-4S] clusters per subunit.</text>
</comment>
<feature type="binding site" evidence="13">
    <location>
        <position position="72"/>
    </location>
    <ligand>
        <name>[4Fe-4S] cluster</name>
        <dbReference type="ChEBI" id="CHEBI:49883"/>
        <label>2</label>
    </ligand>
</feature>
<feature type="binding site" evidence="13">
    <location>
        <position position="105"/>
    </location>
    <ligand>
        <name>[4Fe-4S] cluster</name>
        <dbReference type="ChEBI" id="CHEBI:49883"/>
        <label>2</label>
    </ligand>
</feature>
<evidence type="ECO:0000256" key="2">
    <source>
        <dbReference type="ARBA" id="ARBA00010277"/>
    </source>
</evidence>
<sequence length="162" mass="18449">MRLSQAAKSLLLAEFVSAFVLAMRYFFAPKTTLNYPFEKGPLSPRFRGEHALRRYPNGEERCIACKLCEAICPAQAITIEAGPRRNDGTRRTTRYDIDMVKCIYCGFCQEACPVDAIVEGPNFEFSVETREELYYDKARLLANGDRWEREIASSIAADAPYR</sequence>
<dbReference type="InterPro" id="IPR017900">
    <property type="entry name" value="4Fe4S_Fe_S_CS"/>
</dbReference>
<dbReference type="PANTHER" id="PTHR10849">
    <property type="entry name" value="NADH DEHYDROGENASE UBIQUINONE IRON-SULFUR PROTEIN 8, MITOCHONDRIAL"/>
    <property type="match status" value="1"/>
</dbReference>
<keyword evidence="8 13" id="KW-0408">Iron</keyword>
<dbReference type="Gene3D" id="3.30.70.3270">
    <property type="match status" value="1"/>
</dbReference>
<keyword evidence="6" id="KW-0677">Repeat</keyword>
<dbReference type="EC" id="7.1.1.-" evidence="13"/>
<accession>A0A6A7Y0Y5</accession>
<comment type="subcellular location">
    <subcellularLocation>
        <location evidence="13">Cell membrane</location>
        <topology evidence="13">Peripheral membrane protein</topology>
    </subcellularLocation>
</comment>
<dbReference type="GO" id="GO:0050136">
    <property type="term" value="F:NADH dehydrogenase (quinone) (non-electrogenic) activity"/>
    <property type="evidence" value="ECO:0007669"/>
    <property type="project" value="UniProtKB-UniRule"/>
</dbReference>
<dbReference type="SUPFAM" id="SSF54862">
    <property type="entry name" value="4Fe-4S ferredoxins"/>
    <property type="match status" value="1"/>
</dbReference>
<proteinExistence type="inferred from homology"/>
<dbReference type="GO" id="GO:0048038">
    <property type="term" value="F:quinone binding"/>
    <property type="evidence" value="ECO:0007669"/>
    <property type="project" value="UniProtKB-KW"/>
</dbReference>
<dbReference type="GO" id="GO:0009060">
    <property type="term" value="P:aerobic respiration"/>
    <property type="evidence" value="ECO:0007669"/>
    <property type="project" value="TreeGrafter"/>
</dbReference>
<comment type="caution">
    <text evidence="15">The sequence shown here is derived from an EMBL/GenBank/DDBJ whole genome shotgun (WGS) entry which is preliminary data.</text>
</comment>
<dbReference type="InterPro" id="IPR017896">
    <property type="entry name" value="4Fe4S_Fe-S-bd"/>
</dbReference>
<dbReference type="InterPro" id="IPR010226">
    <property type="entry name" value="NADH_quinone_OxRdtase_chainI"/>
</dbReference>
<dbReference type="HAMAP" id="MF_01351">
    <property type="entry name" value="NDH1_NuoI"/>
    <property type="match status" value="1"/>
</dbReference>
<keyword evidence="13" id="KW-1003">Cell membrane</keyword>
<dbReference type="AlphaFoldDB" id="A0A6A7Y0Y5"/>
<evidence type="ECO:0000313" key="16">
    <source>
        <dbReference type="Proteomes" id="UP000332515"/>
    </source>
</evidence>
<evidence type="ECO:0000256" key="1">
    <source>
        <dbReference type="ARBA" id="ARBA00002378"/>
    </source>
</evidence>
<keyword evidence="11 13" id="KW-0830">Ubiquinone</keyword>
<protein>
    <recommendedName>
        <fullName evidence="13">NADH-quinone oxidoreductase subunit I</fullName>
        <ecNumber evidence="13">7.1.1.-</ecNumber>
    </recommendedName>
    <alternativeName>
        <fullName evidence="13">NADH dehydrogenase I subunit I</fullName>
    </alternativeName>
    <alternativeName>
        <fullName evidence="13">NDH-1 subunit I</fullName>
    </alternativeName>
</protein>
<dbReference type="Pfam" id="PF12838">
    <property type="entry name" value="Fer4_7"/>
    <property type="match status" value="1"/>
</dbReference>
<dbReference type="Proteomes" id="UP000332515">
    <property type="component" value="Unassembled WGS sequence"/>
</dbReference>
<dbReference type="NCBIfam" id="NF004538">
    <property type="entry name" value="PRK05888.1-4"/>
    <property type="match status" value="1"/>
</dbReference>
<keyword evidence="7 13" id="KW-1278">Translocase</keyword>
<evidence type="ECO:0000256" key="6">
    <source>
        <dbReference type="ARBA" id="ARBA00022737"/>
    </source>
</evidence>
<evidence type="ECO:0000256" key="8">
    <source>
        <dbReference type="ARBA" id="ARBA00023004"/>
    </source>
</evidence>
<dbReference type="GO" id="GO:0005506">
    <property type="term" value="F:iron ion binding"/>
    <property type="evidence" value="ECO:0007669"/>
    <property type="project" value="UniProtKB-UniRule"/>
</dbReference>
<evidence type="ECO:0000256" key="12">
    <source>
        <dbReference type="ARBA" id="ARBA00023136"/>
    </source>
</evidence>
<evidence type="ECO:0000313" key="15">
    <source>
        <dbReference type="EMBL" id="MQT12286.1"/>
    </source>
</evidence>
<evidence type="ECO:0000256" key="10">
    <source>
        <dbReference type="ARBA" id="ARBA00023027"/>
    </source>
</evidence>
<comment type="similarity">
    <text evidence="2 13">Belongs to the complex I 23 kDa subunit family.</text>
</comment>
<evidence type="ECO:0000256" key="11">
    <source>
        <dbReference type="ARBA" id="ARBA00023075"/>
    </source>
</evidence>
<comment type="function">
    <text evidence="1 13">NDH-1 shuttles electrons from NADH, via FMN and iron-sulfur (Fe-S) centers, to quinones in the respiratory chain. The immediate electron acceptor for the enzyme in this species is believed to be ubiquinone. Couples the redox reaction to proton translocation (for every two electrons transferred, four hydrogen ions are translocated across the cytoplasmic membrane), and thus conserves the redox energy in a proton gradient.</text>
</comment>
<evidence type="ECO:0000256" key="7">
    <source>
        <dbReference type="ARBA" id="ARBA00022967"/>
    </source>
</evidence>
<keyword evidence="12 13" id="KW-0472">Membrane</keyword>
<dbReference type="PANTHER" id="PTHR10849:SF20">
    <property type="entry name" value="NADH DEHYDROGENASE [UBIQUINONE] IRON-SULFUR PROTEIN 8, MITOCHONDRIAL"/>
    <property type="match status" value="1"/>
</dbReference>
<evidence type="ECO:0000256" key="5">
    <source>
        <dbReference type="ARBA" id="ARBA00022723"/>
    </source>
</evidence>
<keyword evidence="3 13" id="KW-0004">4Fe-4S</keyword>
<comment type="subunit">
    <text evidence="13">NDH-1 is composed of 14 different subunits. Subunits NuoA, H, J, K, L, M, N constitute the membrane sector of the complex.</text>
</comment>
<evidence type="ECO:0000259" key="14">
    <source>
        <dbReference type="PROSITE" id="PS51379"/>
    </source>
</evidence>
<keyword evidence="4 13" id="KW-0874">Quinone</keyword>
<dbReference type="RefSeq" id="WP_153479573.1">
    <property type="nucleotide sequence ID" value="NZ_VWNA01000001.1"/>
</dbReference>
<keyword evidence="10 13" id="KW-0520">NAD</keyword>
<feature type="binding site" evidence="13">
    <location>
        <position position="68"/>
    </location>
    <ligand>
        <name>[4Fe-4S] cluster</name>
        <dbReference type="ChEBI" id="CHEBI:49883"/>
        <label>1</label>
    </ligand>
</feature>
<keyword evidence="15" id="KW-0560">Oxidoreductase</keyword>
<comment type="catalytic activity">
    <reaction evidence="13">
        <text>a quinone + NADH + 5 H(+)(in) = a quinol + NAD(+) + 4 H(+)(out)</text>
        <dbReference type="Rhea" id="RHEA:57888"/>
        <dbReference type="ChEBI" id="CHEBI:15378"/>
        <dbReference type="ChEBI" id="CHEBI:24646"/>
        <dbReference type="ChEBI" id="CHEBI:57540"/>
        <dbReference type="ChEBI" id="CHEBI:57945"/>
        <dbReference type="ChEBI" id="CHEBI:132124"/>
    </reaction>
</comment>
<reference evidence="15 16" key="1">
    <citation type="submission" date="2019-09" db="EMBL/GenBank/DDBJ databases">
        <title>Segnochrobactrum spirostomi gen. nov., sp. nov., isolated from the ciliate Spirostomum cf. yagiui and description of a novel family, Segnochrobactraceae fam. nov. within the order Rhizobiales of the class Alphaproteobacteria.</title>
        <authorList>
            <person name="Akter S."/>
            <person name="Shazib S.U.A."/>
            <person name="Shin M.K."/>
        </authorList>
    </citation>
    <scope>NUCLEOTIDE SEQUENCE [LARGE SCALE GENOMIC DNA]</scope>
    <source>
        <strain evidence="15 16">Sp-1</strain>
    </source>
</reference>
<dbReference type="NCBIfam" id="TIGR01971">
    <property type="entry name" value="NuoI"/>
    <property type="match status" value="1"/>
</dbReference>
<feature type="domain" description="4Fe-4S ferredoxin-type" evidence="14">
    <location>
        <begin position="93"/>
        <end position="122"/>
    </location>
</feature>
<feature type="binding site" evidence="13">
    <location>
        <position position="108"/>
    </location>
    <ligand>
        <name>[4Fe-4S] cluster</name>
        <dbReference type="ChEBI" id="CHEBI:49883"/>
        <label>2</label>
    </ligand>
</feature>
<name>A0A6A7Y0Y5_9HYPH</name>
<gene>
    <name evidence="13 15" type="primary">nuoI</name>
    <name evidence="15" type="ORF">F0357_06340</name>
</gene>
<dbReference type="PROSITE" id="PS51379">
    <property type="entry name" value="4FE4S_FER_2"/>
    <property type="match status" value="2"/>
</dbReference>
<evidence type="ECO:0000256" key="13">
    <source>
        <dbReference type="HAMAP-Rule" id="MF_01351"/>
    </source>
</evidence>
<dbReference type="EMBL" id="VWNA01000001">
    <property type="protein sequence ID" value="MQT12286.1"/>
    <property type="molecule type" value="Genomic_DNA"/>
</dbReference>
<evidence type="ECO:0000256" key="9">
    <source>
        <dbReference type="ARBA" id="ARBA00023014"/>
    </source>
</evidence>
<keyword evidence="5 13" id="KW-0479">Metal-binding</keyword>
<dbReference type="PROSITE" id="PS00198">
    <property type="entry name" value="4FE4S_FER_1"/>
    <property type="match status" value="1"/>
</dbReference>
<feature type="domain" description="4Fe-4S ferredoxin-type" evidence="14">
    <location>
        <begin position="52"/>
        <end position="82"/>
    </location>
</feature>
<feature type="binding site" evidence="13">
    <location>
        <position position="62"/>
    </location>
    <ligand>
        <name>[4Fe-4S] cluster</name>
        <dbReference type="ChEBI" id="CHEBI:49883"/>
        <label>1</label>
    </ligand>
</feature>
<dbReference type="FunFam" id="3.30.70.3270:FF:000001">
    <property type="entry name" value="NADH-quinone oxidoreductase subunit I 1"/>
    <property type="match status" value="1"/>
</dbReference>
<dbReference type="GO" id="GO:0051539">
    <property type="term" value="F:4 iron, 4 sulfur cluster binding"/>
    <property type="evidence" value="ECO:0007669"/>
    <property type="project" value="UniProtKB-KW"/>
</dbReference>